<comment type="similarity">
    <text evidence="2">Belongs to the SusD family.</text>
</comment>
<accession>A0A926JWJ8</accession>
<keyword evidence="9" id="KW-1185">Reference proteome</keyword>
<comment type="caution">
    <text evidence="8">The sequence shown here is derived from an EMBL/GenBank/DDBJ whole genome shotgun (WGS) entry which is preliminary data.</text>
</comment>
<dbReference type="InterPro" id="IPR011990">
    <property type="entry name" value="TPR-like_helical_dom_sf"/>
</dbReference>
<evidence type="ECO:0000256" key="4">
    <source>
        <dbReference type="ARBA" id="ARBA00023136"/>
    </source>
</evidence>
<evidence type="ECO:0000313" key="8">
    <source>
        <dbReference type="EMBL" id="MBC9798498.1"/>
    </source>
</evidence>
<dbReference type="InterPro" id="IPR033985">
    <property type="entry name" value="SusD-like_N"/>
</dbReference>
<dbReference type="InterPro" id="IPR012944">
    <property type="entry name" value="SusD_RagB_dom"/>
</dbReference>
<dbReference type="Gene3D" id="1.25.40.390">
    <property type="match status" value="1"/>
</dbReference>
<dbReference type="EMBL" id="JACVDC010000124">
    <property type="protein sequence ID" value="MBC9798498.1"/>
    <property type="molecule type" value="Genomic_DNA"/>
</dbReference>
<evidence type="ECO:0000256" key="1">
    <source>
        <dbReference type="ARBA" id="ARBA00004442"/>
    </source>
</evidence>
<sequence length="465" mass="52104">MRKILYILLVCVGFGLQSCSDSDLEPNLSQNKNIDLSINNEEDLKGLLYGAYDRMSRTQYYGRDYIVYGEVRSDNMYSNANSNRFVNAAEMNMVSTDAYPSDTWERMYQVIASVNTIINKDPEELEEGVDMKAVNHFKGQAFVIRALVHFDLVKLYGQQHVEGQGGLDALGVPYVTTFREEDNLYPSRSTVAEVRDMAMSDLDAALDLMSEELDDTSKQTITTNAVNAIRARIALYFGDWNTALAAAKAVIDSGKFQITEADKYKDIFSTDSTPNSIFELGYNAVNNEGINGLANIYQNTNYGDVVVLQDLLDMYEEDDVRAAPEMINKTGDYLRNVGKYSSLAPYDDNIFVIRYEEMILIYAEALLETGNSGEALTYLNMIPAERNASPYSEATKDNILLERRKELAFEGFRFDDLARTGSDIPLVDGLDQTHGGPDYGSYNYAFPIPFSEIGANSNIVQNQGY</sequence>
<proteinExistence type="inferred from homology"/>
<keyword evidence="4" id="KW-0472">Membrane</keyword>
<dbReference type="RefSeq" id="WP_187967615.1">
    <property type="nucleotide sequence ID" value="NZ_JACVDC010000124.1"/>
</dbReference>
<dbReference type="Pfam" id="PF07980">
    <property type="entry name" value="SusD_RagB"/>
    <property type="match status" value="1"/>
</dbReference>
<organism evidence="8 9">
    <name type="scientific">Sinomicrobium weinanense</name>
    <dbReference type="NCBI Taxonomy" id="2842200"/>
    <lineage>
        <taxon>Bacteria</taxon>
        <taxon>Pseudomonadati</taxon>
        <taxon>Bacteroidota</taxon>
        <taxon>Flavobacteriia</taxon>
        <taxon>Flavobacteriales</taxon>
        <taxon>Flavobacteriaceae</taxon>
        <taxon>Sinomicrobium</taxon>
    </lineage>
</organism>
<dbReference type="Gene3D" id="1.25.40.900">
    <property type="match status" value="1"/>
</dbReference>
<dbReference type="GO" id="GO:0009279">
    <property type="term" value="C:cell outer membrane"/>
    <property type="evidence" value="ECO:0007669"/>
    <property type="project" value="UniProtKB-SubCell"/>
</dbReference>
<feature type="domain" description="RagB/SusD" evidence="6">
    <location>
        <begin position="346"/>
        <end position="465"/>
    </location>
</feature>
<dbReference type="Gene3D" id="2.20.20.130">
    <property type="match status" value="1"/>
</dbReference>
<evidence type="ECO:0000256" key="2">
    <source>
        <dbReference type="ARBA" id="ARBA00006275"/>
    </source>
</evidence>
<dbReference type="Proteomes" id="UP000653730">
    <property type="component" value="Unassembled WGS sequence"/>
</dbReference>
<dbReference type="CDD" id="cd08977">
    <property type="entry name" value="SusD"/>
    <property type="match status" value="1"/>
</dbReference>
<dbReference type="Pfam" id="PF14322">
    <property type="entry name" value="SusD-like_3"/>
    <property type="match status" value="1"/>
</dbReference>
<reference evidence="8 9" key="1">
    <citation type="submission" date="2020-09" db="EMBL/GenBank/DDBJ databases">
        <title>Sinomicrobium weinanense sp. nov., a halophilic bacteria isolated from saline-alkali soil.</title>
        <authorList>
            <person name="Wu P."/>
            <person name="Ren H."/>
            <person name="Mei Y."/>
            <person name="Liang Y."/>
            <person name="Chen Z."/>
        </authorList>
    </citation>
    <scope>NUCLEOTIDE SEQUENCE [LARGE SCALE GENOMIC DNA]</scope>
    <source>
        <strain evidence="8 9">FJxs</strain>
    </source>
</reference>
<evidence type="ECO:0000313" key="9">
    <source>
        <dbReference type="Proteomes" id="UP000653730"/>
    </source>
</evidence>
<gene>
    <name evidence="8" type="ORF">IBL28_21200</name>
</gene>
<keyword evidence="5" id="KW-0998">Cell outer membrane</keyword>
<dbReference type="PROSITE" id="PS51257">
    <property type="entry name" value="PROKAR_LIPOPROTEIN"/>
    <property type="match status" value="1"/>
</dbReference>
<evidence type="ECO:0000259" key="7">
    <source>
        <dbReference type="Pfam" id="PF14322"/>
    </source>
</evidence>
<comment type="subcellular location">
    <subcellularLocation>
        <location evidence="1">Cell outer membrane</location>
    </subcellularLocation>
</comment>
<evidence type="ECO:0000259" key="6">
    <source>
        <dbReference type="Pfam" id="PF07980"/>
    </source>
</evidence>
<name>A0A926JWJ8_9FLAO</name>
<keyword evidence="3" id="KW-0732">Signal</keyword>
<feature type="domain" description="SusD-like N-terminal" evidence="7">
    <location>
        <begin position="29"/>
        <end position="235"/>
    </location>
</feature>
<evidence type="ECO:0000256" key="5">
    <source>
        <dbReference type="ARBA" id="ARBA00023237"/>
    </source>
</evidence>
<evidence type="ECO:0000256" key="3">
    <source>
        <dbReference type="ARBA" id="ARBA00022729"/>
    </source>
</evidence>
<dbReference type="SUPFAM" id="SSF48452">
    <property type="entry name" value="TPR-like"/>
    <property type="match status" value="1"/>
</dbReference>
<dbReference type="AlphaFoldDB" id="A0A926JWJ8"/>
<protein>
    <submittedName>
        <fullName evidence="8">RagB/SusD family nutrient uptake outer membrane protein</fullName>
    </submittedName>
</protein>